<feature type="non-terminal residue" evidence="5">
    <location>
        <position position="71"/>
    </location>
</feature>
<dbReference type="SUPFAM" id="SSF54570">
    <property type="entry name" value="Ribosomal protein S19"/>
    <property type="match status" value="1"/>
</dbReference>
<dbReference type="GO" id="GO:1990904">
    <property type="term" value="C:ribonucleoprotein complex"/>
    <property type="evidence" value="ECO:0007669"/>
    <property type="project" value="UniProtKB-KW"/>
</dbReference>
<keyword evidence="2" id="KW-0689">Ribosomal protein</keyword>
<dbReference type="Pfam" id="PF00203">
    <property type="entry name" value="Ribosomal_S19"/>
    <property type="match status" value="1"/>
</dbReference>
<protein>
    <submittedName>
        <fullName evidence="5">Uncharacterized protein</fullName>
    </submittedName>
</protein>
<proteinExistence type="inferred from homology"/>
<gene>
    <name evidence="5" type="ORF">GRX66_18905</name>
</gene>
<keyword evidence="3" id="KW-0687">Ribonucleoprotein</keyword>
<comment type="caution">
    <text evidence="5">The sequence shown here is derived from an EMBL/GenBank/DDBJ whole genome shotgun (WGS) entry which is preliminary data.</text>
</comment>
<comment type="similarity">
    <text evidence="1">Belongs to the universal ribosomal protein uS19 family.</text>
</comment>
<evidence type="ECO:0000256" key="4">
    <source>
        <dbReference type="SAM" id="MobiDB-lite"/>
    </source>
</evidence>
<sequence>MAGARALHRRAALRARRGHALGGIQSAHPRESTSEETANDPIRTHLRDMPVLPEFVGLTFAVYTGQEFERV</sequence>
<dbReference type="InterPro" id="IPR023575">
    <property type="entry name" value="Ribosomal_uS19_SF"/>
</dbReference>
<evidence type="ECO:0000256" key="1">
    <source>
        <dbReference type="ARBA" id="ARBA00007345"/>
    </source>
</evidence>
<evidence type="ECO:0000313" key="6">
    <source>
        <dbReference type="Proteomes" id="UP000471521"/>
    </source>
</evidence>
<evidence type="ECO:0000256" key="2">
    <source>
        <dbReference type="ARBA" id="ARBA00022980"/>
    </source>
</evidence>
<name>A0A6B0SL59_9EURY</name>
<feature type="compositionally biased region" description="Basic residues" evidence="4">
    <location>
        <begin position="1"/>
        <end position="19"/>
    </location>
</feature>
<dbReference type="EMBL" id="WUUU01000324">
    <property type="protein sequence ID" value="MXR22544.1"/>
    <property type="molecule type" value="Genomic_DNA"/>
</dbReference>
<accession>A0A6B0SL59</accession>
<dbReference type="InterPro" id="IPR002222">
    <property type="entry name" value="Ribosomal_uS19"/>
</dbReference>
<feature type="region of interest" description="Disordered" evidence="4">
    <location>
        <begin position="1"/>
        <end position="44"/>
    </location>
</feature>
<dbReference type="GO" id="GO:0006412">
    <property type="term" value="P:translation"/>
    <property type="evidence" value="ECO:0007669"/>
    <property type="project" value="InterPro"/>
</dbReference>
<dbReference type="Gene3D" id="3.30.860.10">
    <property type="entry name" value="30s Ribosomal Protein S19, Chain A"/>
    <property type="match status" value="1"/>
</dbReference>
<evidence type="ECO:0000256" key="3">
    <source>
        <dbReference type="ARBA" id="ARBA00023274"/>
    </source>
</evidence>
<dbReference type="GO" id="GO:0005840">
    <property type="term" value="C:ribosome"/>
    <property type="evidence" value="ECO:0007669"/>
    <property type="project" value="UniProtKB-KW"/>
</dbReference>
<dbReference type="Proteomes" id="UP000471521">
    <property type="component" value="Unassembled WGS sequence"/>
</dbReference>
<dbReference type="OrthoDB" id="30559at2157"/>
<evidence type="ECO:0000313" key="5">
    <source>
        <dbReference type="EMBL" id="MXR22544.1"/>
    </source>
</evidence>
<organism evidence="5 6">
    <name type="scientific">Halobacterium bonnevillei</name>
    <dbReference type="NCBI Taxonomy" id="2692200"/>
    <lineage>
        <taxon>Archaea</taxon>
        <taxon>Methanobacteriati</taxon>
        <taxon>Methanobacteriota</taxon>
        <taxon>Stenosarchaea group</taxon>
        <taxon>Halobacteria</taxon>
        <taxon>Halobacteriales</taxon>
        <taxon>Halobacteriaceae</taxon>
        <taxon>Halobacterium</taxon>
    </lineage>
</organism>
<dbReference type="GO" id="GO:0003735">
    <property type="term" value="F:structural constituent of ribosome"/>
    <property type="evidence" value="ECO:0007669"/>
    <property type="project" value="InterPro"/>
</dbReference>
<dbReference type="AlphaFoldDB" id="A0A6B0SL59"/>
<reference evidence="5 6" key="1">
    <citation type="submission" date="2019-12" db="EMBL/GenBank/DDBJ databases">
        <title>Isolation and characterization of three novel carbon monoxide-oxidizing members of Halobacteria from salione crusts and soils.</title>
        <authorList>
            <person name="Myers M.R."/>
            <person name="King G.M."/>
        </authorList>
    </citation>
    <scope>NUCLEOTIDE SEQUENCE [LARGE SCALE GENOMIC DNA]</scope>
    <source>
        <strain evidence="5 6">PCN9</strain>
    </source>
</reference>
<keyword evidence="6" id="KW-1185">Reference proteome</keyword>